<dbReference type="SUPFAM" id="SSF56281">
    <property type="entry name" value="Metallo-hydrolase/oxidoreductase"/>
    <property type="match status" value="1"/>
</dbReference>
<feature type="domain" description="Metallo-beta-lactamase" evidence="3">
    <location>
        <begin position="45"/>
        <end position="272"/>
    </location>
</feature>
<dbReference type="EMBL" id="FRCA01000002">
    <property type="protein sequence ID" value="SHL59778.1"/>
    <property type="molecule type" value="Genomic_DNA"/>
</dbReference>
<evidence type="ECO:0000313" key="5">
    <source>
        <dbReference type="EMBL" id="SHL59778.1"/>
    </source>
</evidence>
<gene>
    <name evidence="4" type="ORF">HCU01_26220</name>
    <name evidence="5" type="ORF">SAMN05660971_00889</name>
</gene>
<keyword evidence="7" id="KW-1185">Reference proteome</keyword>
<evidence type="ECO:0000313" key="6">
    <source>
        <dbReference type="Proteomes" id="UP000184123"/>
    </source>
</evidence>
<name>A0A1M7BXJ5_9GAMM</name>
<dbReference type="SMART" id="SM00849">
    <property type="entry name" value="Lactamase_B"/>
    <property type="match status" value="1"/>
</dbReference>
<dbReference type="GO" id="GO:0042781">
    <property type="term" value="F:3'-tRNA processing endoribonuclease activity"/>
    <property type="evidence" value="ECO:0007669"/>
    <property type="project" value="TreeGrafter"/>
</dbReference>
<dbReference type="EMBL" id="BJXU01000103">
    <property type="protein sequence ID" value="GEN24673.1"/>
    <property type="molecule type" value="Genomic_DNA"/>
</dbReference>
<dbReference type="Proteomes" id="UP000184123">
    <property type="component" value="Unassembled WGS sequence"/>
</dbReference>
<feature type="signal peptide" evidence="2">
    <location>
        <begin position="1"/>
        <end position="26"/>
    </location>
</feature>
<evidence type="ECO:0000259" key="3">
    <source>
        <dbReference type="SMART" id="SM00849"/>
    </source>
</evidence>
<dbReference type="PANTHER" id="PTHR46018">
    <property type="entry name" value="ZINC PHOSPHODIESTERASE ELAC PROTEIN 1"/>
    <property type="match status" value="1"/>
</dbReference>
<dbReference type="STRING" id="44933.SAMN05660971_00889"/>
<dbReference type="AlphaFoldDB" id="A0A1M7BXJ5"/>
<dbReference type="Gene3D" id="3.60.15.10">
    <property type="entry name" value="Ribonuclease Z/Hydroxyacylglutathione hydrolase-like"/>
    <property type="match status" value="1"/>
</dbReference>
<feature type="chain" id="PRO_5012070815" evidence="2">
    <location>
        <begin position="27"/>
        <end position="305"/>
    </location>
</feature>
<protein>
    <submittedName>
        <fullName evidence="4">MBL fold metallo-hydrolase</fullName>
    </submittedName>
    <submittedName>
        <fullName evidence="5">Ribonuclease BN, tRNA processing enzyme</fullName>
    </submittedName>
</protein>
<dbReference type="RefSeq" id="WP_073433841.1">
    <property type="nucleotide sequence ID" value="NZ_BJXU01000103.1"/>
</dbReference>
<dbReference type="InterPro" id="IPR001279">
    <property type="entry name" value="Metallo-B-lactamas"/>
</dbReference>
<proteinExistence type="predicted"/>
<dbReference type="InterPro" id="IPR044094">
    <property type="entry name" value="AtsA-like_MBL-fold"/>
</dbReference>
<dbReference type="PANTHER" id="PTHR46018:SF2">
    <property type="entry name" value="ZINC PHOSPHODIESTERASE ELAC PROTEIN 1"/>
    <property type="match status" value="1"/>
</dbReference>
<dbReference type="InterPro" id="IPR036866">
    <property type="entry name" value="RibonucZ/Hydroxyglut_hydro"/>
</dbReference>
<dbReference type="Pfam" id="PF12706">
    <property type="entry name" value="Lactamase_B_2"/>
    <property type="match status" value="1"/>
</dbReference>
<evidence type="ECO:0000313" key="4">
    <source>
        <dbReference type="EMBL" id="GEN24673.1"/>
    </source>
</evidence>
<reference evidence="4 7" key="2">
    <citation type="submission" date="2019-07" db="EMBL/GenBank/DDBJ databases">
        <title>Whole genome shotgun sequence of Halomonas cupida NBRC 102219.</title>
        <authorList>
            <person name="Hosoyama A."/>
            <person name="Uohara A."/>
            <person name="Ohji S."/>
            <person name="Ichikawa N."/>
        </authorList>
    </citation>
    <scope>NUCLEOTIDE SEQUENCE [LARGE SCALE GENOMIC DNA]</scope>
    <source>
        <strain evidence="4 7">NBRC 102219</strain>
    </source>
</reference>
<accession>A0A1M7BXJ5</accession>
<keyword evidence="2" id="KW-0732">Signal</keyword>
<sequence>MPQFRTVLAVTSLAATGLITSMAASADTQVVVLGTGTPVPNGERAGSSIAVIHDQQAYVFDMGAGVVQRAIQAYEQHDIDALYPTQIDHLFLTHLHSDHIVDFPELLGTYWWRRENQIQVFGPPGTQAMSEGANAMLTEDTQTRLADKSPVTNRDAFRANVTEFDGAGVVFDENGVTVEAFPVTHGDWDAAYGFRITTPDKTIILSGDTSLNDETARQAQGADILFHEVISHEGWQDLSEEWQAYHQYAHTLTTDVAELAEQAQPELLVLYHVLHYGAPIDGVVDEVKQGYSGDVVLAEDLDIFD</sequence>
<reference evidence="5 6" key="1">
    <citation type="submission" date="2016-11" db="EMBL/GenBank/DDBJ databases">
        <authorList>
            <person name="Jaros S."/>
            <person name="Januszkiewicz K."/>
            <person name="Wedrychowicz H."/>
        </authorList>
    </citation>
    <scope>NUCLEOTIDE SEQUENCE [LARGE SCALE GENOMIC DNA]</scope>
    <source>
        <strain evidence="5 6">DSM 4740</strain>
    </source>
</reference>
<evidence type="ECO:0000256" key="1">
    <source>
        <dbReference type="ARBA" id="ARBA00022801"/>
    </source>
</evidence>
<dbReference type="Proteomes" id="UP000321726">
    <property type="component" value="Unassembled WGS sequence"/>
</dbReference>
<evidence type="ECO:0000313" key="7">
    <source>
        <dbReference type="Proteomes" id="UP000321726"/>
    </source>
</evidence>
<dbReference type="CDD" id="cd07719">
    <property type="entry name" value="arylsulfatase_AtsA-like_MBL-fold"/>
    <property type="match status" value="1"/>
</dbReference>
<dbReference type="OrthoDB" id="9803916at2"/>
<keyword evidence="1" id="KW-0378">Hydrolase</keyword>
<evidence type="ECO:0000256" key="2">
    <source>
        <dbReference type="SAM" id="SignalP"/>
    </source>
</evidence>
<organism evidence="5 6">
    <name type="scientific">Halomonas cupida</name>
    <dbReference type="NCBI Taxonomy" id="44933"/>
    <lineage>
        <taxon>Bacteria</taxon>
        <taxon>Pseudomonadati</taxon>
        <taxon>Pseudomonadota</taxon>
        <taxon>Gammaproteobacteria</taxon>
        <taxon>Oceanospirillales</taxon>
        <taxon>Halomonadaceae</taxon>
        <taxon>Halomonas</taxon>
    </lineage>
</organism>